<keyword evidence="2" id="KW-0418">Kinase</keyword>
<name>A0ABX7E0R6_9BACI</name>
<dbReference type="NCBIfam" id="TIGR02363">
    <property type="entry name" value="dhaK1"/>
    <property type="match status" value="1"/>
</dbReference>
<keyword evidence="2" id="KW-0808">Transferase</keyword>
<dbReference type="PANTHER" id="PTHR28629:SF4">
    <property type="entry name" value="TRIOKINASE_FMN CYCLASE"/>
    <property type="match status" value="1"/>
</dbReference>
<accession>A0ABX7E0R6</accession>
<dbReference type="Proteomes" id="UP000595691">
    <property type="component" value="Chromosome"/>
</dbReference>
<reference evidence="2 3" key="1">
    <citation type="submission" date="2020-11" db="EMBL/GenBank/DDBJ databases">
        <title>Taxonomic evaluation of the Bacillus sporothermodurans group of bacteria based on whole genome sequences.</title>
        <authorList>
            <person name="Fiedler G."/>
            <person name="Herbstmann A.-D."/>
            <person name="Doll E."/>
            <person name="Wenning M."/>
            <person name="Brinks E."/>
            <person name="Kabisch J."/>
            <person name="Breitenwieser F."/>
            <person name="Lappann M."/>
            <person name="Boehnlein C."/>
            <person name="Franz C."/>
        </authorList>
    </citation>
    <scope>NUCLEOTIDE SEQUENCE [LARGE SCALE GENOMIC DNA]</scope>
    <source>
        <strain evidence="2 3">JCM 19841</strain>
    </source>
</reference>
<dbReference type="SUPFAM" id="SSF82549">
    <property type="entry name" value="DAK1/DegV-like"/>
    <property type="match status" value="1"/>
</dbReference>
<dbReference type="Gene3D" id="3.30.1180.20">
    <property type="entry name" value="Dihydroxyacetone kinase, domain 2"/>
    <property type="match status" value="1"/>
</dbReference>
<dbReference type="InterPro" id="IPR012736">
    <property type="entry name" value="DhaK_1"/>
</dbReference>
<dbReference type="GO" id="GO:0047324">
    <property type="term" value="F:phosphoenolpyruvate-glycerone phosphotransferase activity"/>
    <property type="evidence" value="ECO:0007669"/>
    <property type="project" value="UniProtKB-EC"/>
</dbReference>
<gene>
    <name evidence="2" type="primary">dhaK</name>
    <name evidence="2" type="ORF">I5776_17625</name>
</gene>
<dbReference type="PROSITE" id="PS51481">
    <property type="entry name" value="DHAK"/>
    <property type="match status" value="1"/>
</dbReference>
<keyword evidence="3" id="KW-1185">Reference proteome</keyword>
<evidence type="ECO:0000259" key="1">
    <source>
        <dbReference type="PROSITE" id="PS51481"/>
    </source>
</evidence>
<dbReference type="Pfam" id="PF02733">
    <property type="entry name" value="Dak1"/>
    <property type="match status" value="1"/>
</dbReference>
<protein>
    <submittedName>
        <fullName evidence="2">Dihydroxyacetone kinase subunit DhaK</fullName>
        <ecNumber evidence="2">2.7.1.121</ecNumber>
    </submittedName>
</protein>
<evidence type="ECO:0000313" key="3">
    <source>
        <dbReference type="Proteomes" id="UP000595691"/>
    </source>
</evidence>
<dbReference type="EC" id="2.7.1.121" evidence="2"/>
<dbReference type="Gene3D" id="3.40.50.10440">
    <property type="entry name" value="Dihydroxyacetone kinase, domain 1"/>
    <property type="match status" value="1"/>
</dbReference>
<proteinExistence type="predicted"/>
<evidence type="ECO:0000313" key="2">
    <source>
        <dbReference type="EMBL" id="QQZ08824.1"/>
    </source>
</evidence>
<dbReference type="EMBL" id="CP065425">
    <property type="protein sequence ID" value="QQZ08824.1"/>
    <property type="molecule type" value="Genomic_DNA"/>
</dbReference>
<dbReference type="PANTHER" id="PTHR28629">
    <property type="entry name" value="TRIOKINASE/FMN CYCLASE"/>
    <property type="match status" value="1"/>
</dbReference>
<dbReference type="RefSeq" id="WP_202777680.1">
    <property type="nucleotide sequence ID" value="NZ_CP065425.1"/>
</dbReference>
<organism evidence="2 3">
    <name type="scientific">Heyndrickxia vini</name>
    <dbReference type="NCBI Taxonomy" id="1476025"/>
    <lineage>
        <taxon>Bacteria</taxon>
        <taxon>Bacillati</taxon>
        <taxon>Bacillota</taxon>
        <taxon>Bacilli</taxon>
        <taxon>Bacillales</taxon>
        <taxon>Bacillaceae</taxon>
        <taxon>Heyndrickxia</taxon>
    </lineage>
</organism>
<feature type="domain" description="DhaK" evidence="1">
    <location>
        <begin position="7"/>
        <end position="329"/>
    </location>
</feature>
<dbReference type="InterPro" id="IPR050861">
    <property type="entry name" value="Dihydroxyacetone_Kinase"/>
</dbReference>
<sequence>MKKIINEANEVVQDMLDGLIAAFPNQLKLVEGTTVIARKNAPIPNKVAIISGGGSGHEPAHAGYIGKGMLDAAIAGEVFTSPTPDQVYEAIKAVDGGAGVFMVIKNYTGDVLNFEMAAELAEADGIQVAQVIVNDDVAVEDSSFTTGRRGIAGTVFVHKIAGAKAESGATLQEVQAIADKVVNNVRSMGMALSPCTVPAAGTPSFELKENEMEIGMGIHGEPGTEKKEIASANEIAEELTNKILEDMQLNHGDEVAVMINGLGSTPEMELYIVNGKVHQILSSKGIKVYETFVGEYMTSLEMAGCSVTLLKLDEELKQLLDAESLAPAFRK</sequence>
<dbReference type="InterPro" id="IPR004006">
    <property type="entry name" value="DhaK_dom"/>
</dbReference>